<dbReference type="Proteomes" id="UP000255230">
    <property type="component" value="Unassembled WGS sequence"/>
</dbReference>
<evidence type="ECO:0008006" key="3">
    <source>
        <dbReference type="Google" id="ProtNLM"/>
    </source>
</evidence>
<dbReference type="RefSeq" id="WP_062335164.1">
    <property type="nucleotide sequence ID" value="NZ_CP014237.1"/>
</dbReference>
<keyword evidence="2" id="KW-1185">Reference proteome</keyword>
<dbReference type="GO" id="GO:0006355">
    <property type="term" value="P:regulation of DNA-templated transcription"/>
    <property type="evidence" value="ECO:0007669"/>
    <property type="project" value="InterPro"/>
</dbReference>
<organism evidence="1 2">
    <name type="scientific">Faucicola osloensis</name>
    <name type="common">Moraxella osloensis</name>
    <dbReference type="NCBI Taxonomy" id="34062"/>
    <lineage>
        <taxon>Bacteria</taxon>
        <taxon>Pseudomonadati</taxon>
        <taxon>Pseudomonadota</taxon>
        <taxon>Gammaproteobacteria</taxon>
        <taxon>Moraxellales</taxon>
        <taxon>Moraxellaceae</taxon>
        <taxon>Faucicola</taxon>
    </lineage>
</organism>
<dbReference type="SUPFAM" id="SSF47598">
    <property type="entry name" value="Ribbon-helix-helix"/>
    <property type="match status" value="1"/>
</dbReference>
<dbReference type="GeneID" id="35779487"/>
<accession>A0A378QXE6</accession>
<dbReference type="Gene3D" id="1.10.1220.10">
    <property type="entry name" value="Met repressor-like"/>
    <property type="match status" value="1"/>
</dbReference>
<proteinExistence type="predicted"/>
<gene>
    <name evidence="1" type="ORF">NCTC10465_02410</name>
</gene>
<dbReference type="AlphaFoldDB" id="A0A378QXE6"/>
<name>A0A378QXE6_FAUOS</name>
<evidence type="ECO:0000313" key="1">
    <source>
        <dbReference type="EMBL" id="STZ04954.1"/>
    </source>
</evidence>
<sequence length="68" mass="7678">MKAGRPSANGKEYTLEQLTNPEQEMNKRVNIEIPISMHSAFKALAAKRNSTIKVELQKLIELELAKEP</sequence>
<evidence type="ECO:0000313" key="2">
    <source>
        <dbReference type="Proteomes" id="UP000255230"/>
    </source>
</evidence>
<dbReference type="KEGG" id="mos:AXE82_11505"/>
<dbReference type="EMBL" id="UGPY01000005">
    <property type="protein sequence ID" value="STZ04954.1"/>
    <property type="molecule type" value="Genomic_DNA"/>
</dbReference>
<reference evidence="1 2" key="1">
    <citation type="submission" date="2018-06" db="EMBL/GenBank/DDBJ databases">
        <authorList>
            <consortium name="Pathogen Informatics"/>
            <person name="Doyle S."/>
        </authorList>
    </citation>
    <scope>NUCLEOTIDE SEQUENCE [LARGE SCALE GENOMIC DNA]</scope>
    <source>
        <strain evidence="1 2">NCTC10465</strain>
    </source>
</reference>
<dbReference type="InterPro" id="IPR013321">
    <property type="entry name" value="Arc_rbn_hlx_hlx"/>
</dbReference>
<protein>
    <recommendedName>
        <fullName evidence="3">Chromosome partitioning protein ParB</fullName>
    </recommendedName>
</protein>
<dbReference type="InterPro" id="IPR010985">
    <property type="entry name" value="Ribbon_hlx_hlx"/>
</dbReference>